<keyword evidence="7 12" id="KW-0812">Transmembrane</keyword>
<dbReference type="GO" id="GO:0016301">
    <property type="term" value="F:kinase activity"/>
    <property type="evidence" value="ECO:0007669"/>
    <property type="project" value="UniProtKB-KW"/>
</dbReference>
<evidence type="ECO:0000256" key="11">
    <source>
        <dbReference type="ARBA" id="ARBA00023136"/>
    </source>
</evidence>
<dbReference type="RefSeq" id="WP_213234934.1">
    <property type="nucleotide sequence ID" value="NZ_JAHBCL010000001.1"/>
</dbReference>
<dbReference type="PANTHER" id="PTHR45453">
    <property type="entry name" value="PHOSPHATE REGULON SENSOR PROTEIN PHOR"/>
    <property type="match status" value="1"/>
</dbReference>
<feature type="transmembrane region" description="Helical" evidence="12">
    <location>
        <begin position="138"/>
        <end position="162"/>
    </location>
</feature>
<dbReference type="SMART" id="SM00388">
    <property type="entry name" value="HisKA"/>
    <property type="match status" value="1"/>
</dbReference>
<keyword evidence="15" id="KW-1185">Reference proteome</keyword>
<comment type="subcellular location">
    <subcellularLocation>
        <location evidence="2">Cell membrane</location>
        <topology evidence="2">Multi-pass membrane protein</topology>
    </subcellularLocation>
</comment>
<keyword evidence="5" id="KW-0597">Phosphoprotein</keyword>
<evidence type="ECO:0000256" key="10">
    <source>
        <dbReference type="ARBA" id="ARBA00023012"/>
    </source>
</evidence>
<evidence type="ECO:0000256" key="3">
    <source>
        <dbReference type="ARBA" id="ARBA00012438"/>
    </source>
</evidence>
<dbReference type="Gene3D" id="1.10.287.130">
    <property type="match status" value="1"/>
</dbReference>
<evidence type="ECO:0000256" key="7">
    <source>
        <dbReference type="ARBA" id="ARBA00022692"/>
    </source>
</evidence>
<dbReference type="Pfam" id="PF00512">
    <property type="entry name" value="HisKA"/>
    <property type="match status" value="1"/>
</dbReference>
<evidence type="ECO:0000313" key="14">
    <source>
        <dbReference type="EMBL" id="MBS7525147.1"/>
    </source>
</evidence>
<dbReference type="InterPro" id="IPR004358">
    <property type="entry name" value="Sig_transdc_His_kin-like_C"/>
</dbReference>
<dbReference type="PANTHER" id="PTHR45453:SF2">
    <property type="entry name" value="HISTIDINE KINASE"/>
    <property type="match status" value="1"/>
</dbReference>
<evidence type="ECO:0000256" key="4">
    <source>
        <dbReference type="ARBA" id="ARBA00022475"/>
    </source>
</evidence>
<dbReference type="InterPro" id="IPR036890">
    <property type="entry name" value="HATPase_C_sf"/>
</dbReference>
<dbReference type="CDD" id="cd00082">
    <property type="entry name" value="HisKA"/>
    <property type="match status" value="1"/>
</dbReference>
<dbReference type="EC" id="2.7.13.3" evidence="3"/>
<keyword evidence="10" id="KW-0902">Two-component regulatory system</keyword>
<dbReference type="SMART" id="SM00387">
    <property type="entry name" value="HATPase_c"/>
    <property type="match status" value="1"/>
</dbReference>
<dbReference type="InterPro" id="IPR036097">
    <property type="entry name" value="HisK_dim/P_sf"/>
</dbReference>
<evidence type="ECO:0000256" key="12">
    <source>
        <dbReference type="SAM" id="Phobius"/>
    </source>
</evidence>
<dbReference type="Pfam" id="PF02518">
    <property type="entry name" value="HATPase_c"/>
    <property type="match status" value="1"/>
</dbReference>
<evidence type="ECO:0000256" key="1">
    <source>
        <dbReference type="ARBA" id="ARBA00000085"/>
    </source>
</evidence>
<dbReference type="SUPFAM" id="SSF55874">
    <property type="entry name" value="ATPase domain of HSP90 chaperone/DNA topoisomerase II/histidine kinase"/>
    <property type="match status" value="1"/>
</dbReference>
<dbReference type="InterPro" id="IPR003661">
    <property type="entry name" value="HisK_dim/P_dom"/>
</dbReference>
<reference evidence="14 15" key="1">
    <citation type="submission" date="2021-05" db="EMBL/GenBank/DDBJ databases">
        <title>Fusibacter ferrireducens sp. nov., an anaerobic, sulfur- and Fe-reducing bacterium isolated from the mangrove sediment.</title>
        <authorList>
            <person name="Qiu D."/>
        </authorList>
    </citation>
    <scope>NUCLEOTIDE SEQUENCE [LARGE SCALE GENOMIC DNA]</scope>
    <source>
        <strain evidence="14 15">DSM 12116</strain>
    </source>
</reference>
<comment type="catalytic activity">
    <reaction evidence="1">
        <text>ATP + protein L-histidine = ADP + protein N-phospho-L-histidine.</text>
        <dbReference type="EC" id="2.7.13.3"/>
    </reaction>
</comment>
<keyword evidence="9 12" id="KW-1133">Transmembrane helix</keyword>
<feature type="domain" description="Histidine kinase" evidence="13">
    <location>
        <begin position="209"/>
        <end position="406"/>
    </location>
</feature>
<keyword evidence="11 12" id="KW-0472">Membrane</keyword>
<evidence type="ECO:0000256" key="6">
    <source>
        <dbReference type="ARBA" id="ARBA00022679"/>
    </source>
</evidence>
<keyword evidence="4" id="KW-1003">Cell membrane</keyword>
<proteinExistence type="predicted"/>
<feature type="transmembrane region" description="Helical" evidence="12">
    <location>
        <begin position="9"/>
        <end position="31"/>
    </location>
</feature>
<dbReference type="Gene3D" id="3.30.565.10">
    <property type="entry name" value="Histidine kinase-like ATPase, C-terminal domain"/>
    <property type="match status" value="1"/>
</dbReference>
<dbReference type="Proteomes" id="UP000746471">
    <property type="component" value="Unassembled WGS sequence"/>
</dbReference>
<dbReference type="SUPFAM" id="SSF47384">
    <property type="entry name" value="Homodimeric domain of signal transducing histidine kinase"/>
    <property type="match status" value="1"/>
</dbReference>
<comment type="caution">
    <text evidence="14">The sequence shown here is derived from an EMBL/GenBank/DDBJ whole genome shotgun (WGS) entry which is preliminary data.</text>
</comment>
<organism evidence="14 15">
    <name type="scientific">Fusibacter paucivorans</name>
    <dbReference type="NCBI Taxonomy" id="76009"/>
    <lineage>
        <taxon>Bacteria</taxon>
        <taxon>Bacillati</taxon>
        <taxon>Bacillota</taxon>
        <taxon>Clostridia</taxon>
        <taxon>Eubacteriales</taxon>
        <taxon>Eubacteriales Family XII. Incertae Sedis</taxon>
        <taxon>Fusibacter</taxon>
    </lineage>
</organism>
<keyword evidence="8 14" id="KW-0418">Kinase</keyword>
<dbReference type="EMBL" id="JAHBCL010000001">
    <property type="protein sequence ID" value="MBS7525147.1"/>
    <property type="molecule type" value="Genomic_DNA"/>
</dbReference>
<name>A0ABS5PJW1_9FIRM</name>
<evidence type="ECO:0000256" key="8">
    <source>
        <dbReference type="ARBA" id="ARBA00022777"/>
    </source>
</evidence>
<sequence>MHKFNRKLIFMMSAILIIMLLANSLMLFNAFGRYHRNELRRENTQIAENIANMLVADPTLATIAIVKSLFEINQIKGAVMTPERGIIYDNLDGVTAREILKRRDLVAARAQMIAPNGTDLGQVIIVEREGDTSRIQTIFLIAIATSAFFGVLMILALSTLLYRMVNRPLRQITDAMAADRYLEPLHSDWDELILAHNHAKEVRDRFFQEASHAMKSPLMNIQGSVEAYEDGLFTENEMRQKILDEVARLKASVDQMLRSSKAEASAVDPTTWQAIDMQAFVDDIAPILPNHLILTKNVDTIPFIFDRQILQIILENLIQNASRYAKQKIAITYHHMPQSVTIVIQDDGDGVESAVVPKLFERFVKGKDGKSGLGLAIVKTYVTLTGGTIRYRYEDGARFEIVWPLK</sequence>
<accession>A0ABS5PJW1</accession>
<evidence type="ECO:0000256" key="5">
    <source>
        <dbReference type="ARBA" id="ARBA00022553"/>
    </source>
</evidence>
<gene>
    <name evidence="14" type="ORF">KHM83_00505</name>
</gene>
<dbReference type="CDD" id="cd00075">
    <property type="entry name" value="HATPase"/>
    <property type="match status" value="1"/>
</dbReference>
<dbReference type="PROSITE" id="PS50109">
    <property type="entry name" value="HIS_KIN"/>
    <property type="match status" value="1"/>
</dbReference>
<evidence type="ECO:0000313" key="15">
    <source>
        <dbReference type="Proteomes" id="UP000746471"/>
    </source>
</evidence>
<protein>
    <recommendedName>
        <fullName evidence="3">histidine kinase</fullName>
        <ecNumber evidence="3">2.7.13.3</ecNumber>
    </recommendedName>
</protein>
<evidence type="ECO:0000256" key="9">
    <source>
        <dbReference type="ARBA" id="ARBA00022989"/>
    </source>
</evidence>
<keyword evidence="6" id="KW-0808">Transferase</keyword>
<dbReference type="InterPro" id="IPR005467">
    <property type="entry name" value="His_kinase_dom"/>
</dbReference>
<evidence type="ECO:0000259" key="13">
    <source>
        <dbReference type="PROSITE" id="PS50109"/>
    </source>
</evidence>
<dbReference type="InterPro" id="IPR050351">
    <property type="entry name" value="BphY/WalK/GraS-like"/>
</dbReference>
<dbReference type="InterPro" id="IPR003594">
    <property type="entry name" value="HATPase_dom"/>
</dbReference>
<dbReference type="PRINTS" id="PR00344">
    <property type="entry name" value="BCTRLSENSOR"/>
</dbReference>
<evidence type="ECO:0000256" key="2">
    <source>
        <dbReference type="ARBA" id="ARBA00004651"/>
    </source>
</evidence>